<feature type="transmembrane region" description="Helical" evidence="1">
    <location>
        <begin position="57"/>
        <end position="79"/>
    </location>
</feature>
<feature type="transmembrane region" description="Helical" evidence="1">
    <location>
        <begin position="16"/>
        <end position="37"/>
    </location>
</feature>
<organism evidence="2 3">
    <name type="scientific">Candidatus Enterococcus moelleringii</name>
    <dbReference type="NCBI Taxonomy" id="2815325"/>
    <lineage>
        <taxon>Bacteria</taxon>
        <taxon>Bacillati</taxon>
        <taxon>Bacillota</taxon>
        <taxon>Bacilli</taxon>
        <taxon>Lactobacillales</taxon>
        <taxon>Enterococcaceae</taxon>
        <taxon>Enterococcus</taxon>
    </lineage>
</organism>
<accession>A0ABS3L8G5</accession>
<feature type="transmembrane region" description="Helical" evidence="1">
    <location>
        <begin position="181"/>
        <end position="199"/>
    </location>
</feature>
<evidence type="ECO:0008006" key="4">
    <source>
        <dbReference type="Google" id="ProtNLM"/>
    </source>
</evidence>
<dbReference type="EMBL" id="JAFREM010000012">
    <property type="protein sequence ID" value="MBO1305924.1"/>
    <property type="molecule type" value="Genomic_DNA"/>
</dbReference>
<feature type="transmembrane region" description="Helical" evidence="1">
    <location>
        <begin position="205"/>
        <end position="225"/>
    </location>
</feature>
<proteinExistence type="predicted"/>
<protein>
    <recommendedName>
        <fullName evidence="4">ABC transporter permease</fullName>
    </recommendedName>
</protein>
<gene>
    <name evidence="2" type="ORF">JZO70_07120</name>
</gene>
<dbReference type="RefSeq" id="WP_207672857.1">
    <property type="nucleotide sequence ID" value="NZ_JAFREM010000012.1"/>
</dbReference>
<keyword evidence="3" id="KW-1185">Reference proteome</keyword>
<feature type="transmembrane region" description="Helical" evidence="1">
    <location>
        <begin position="109"/>
        <end position="134"/>
    </location>
</feature>
<dbReference type="Proteomes" id="UP000664601">
    <property type="component" value="Unassembled WGS sequence"/>
</dbReference>
<name>A0ABS3L8G5_9ENTE</name>
<evidence type="ECO:0000256" key="1">
    <source>
        <dbReference type="SAM" id="Phobius"/>
    </source>
</evidence>
<evidence type="ECO:0000313" key="3">
    <source>
        <dbReference type="Proteomes" id="UP000664601"/>
    </source>
</evidence>
<keyword evidence="1" id="KW-0812">Transmembrane</keyword>
<reference evidence="2 3" key="1">
    <citation type="submission" date="2021-03" db="EMBL/GenBank/DDBJ databases">
        <title>Enterococcal diversity collection.</title>
        <authorList>
            <person name="Gilmore M.S."/>
            <person name="Schwartzman J."/>
            <person name="Van Tyne D."/>
            <person name="Martin M."/>
            <person name="Earl A.M."/>
            <person name="Manson A.L."/>
            <person name="Straub T."/>
            <person name="Salamzade R."/>
            <person name="Saavedra J."/>
            <person name="Lebreton F."/>
            <person name="Prichula J."/>
            <person name="Schaufler K."/>
            <person name="Gaca A."/>
            <person name="Sgardioli B."/>
            <person name="Wagenaar J."/>
            <person name="Strong T."/>
        </authorList>
    </citation>
    <scope>NUCLEOTIDE SEQUENCE [LARGE SCALE GENOMIC DNA]</scope>
    <source>
        <strain evidence="2 3">669A</strain>
    </source>
</reference>
<sequence>MNLVQIERQKKPLKPYLITAAIIPIFSLLLVYLMAIIAQYEMSEPIPNQVNTSSYVFFGQISFIGNVAGFVCLGATMLVKYVMEAYSERNIYLTLGYPVSRTKVFASKLFLCLSVIGIGVFVSIFVTNTLFFISESFYQLVDDQLSFQSVLSQLPLMFTGVILVIAICLIALFIGWLKNSIPLVIISAILLYSIPSNLFSSGNTLIMVVLAVVLFVISLVVVNVLKNKVLRLEA</sequence>
<evidence type="ECO:0000313" key="2">
    <source>
        <dbReference type="EMBL" id="MBO1305924.1"/>
    </source>
</evidence>
<keyword evidence="1" id="KW-1133">Transmembrane helix</keyword>
<feature type="transmembrane region" description="Helical" evidence="1">
    <location>
        <begin position="154"/>
        <end position="174"/>
    </location>
</feature>
<comment type="caution">
    <text evidence="2">The sequence shown here is derived from an EMBL/GenBank/DDBJ whole genome shotgun (WGS) entry which is preliminary data.</text>
</comment>
<keyword evidence="1" id="KW-0472">Membrane</keyword>